<dbReference type="EMBL" id="OY660864">
    <property type="protein sequence ID" value="CAJ1048677.1"/>
    <property type="molecule type" value="Genomic_DNA"/>
</dbReference>
<name>A0AAV1EJ55_XYRNO</name>
<reference evidence="1" key="1">
    <citation type="submission" date="2023-08" db="EMBL/GenBank/DDBJ databases">
        <authorList>
            <person name="Alioto T."/>
            <person name="Alioto T."/>
            <person name="Gomez Garrido J."/>
        </authorList>
    </citation>
    <scope>NUCLEOTIDE SEQUENCE</scope>
</reference>
<organism evidence="1 2">
    <name type="scientific">Xyrichtys novacula</name>
    <name type="common">Pearly razorfish</name>
    <name type="synonym">Hemipteronotus novacula</name>
    <dbReference type="NCBI Taxonomy" id="13765"/>
    <lineage>
        <taxon>Eukaryota</taxon>
        <taxon>Metazoa</taxon>
        <taxon>Chordata</taxon>
        <taxon>Craniata</taxon>
        <taxon>Vertebrata</taxon>
        <taxon>Euteleostomi</taxon>
        <taxon>Actinopterygii</taxon>
        <taxon>Neopterygii</taxon>
        <taxon>Teleostei</taxon>
        <taxon>Neoteleostei</taxon>
        <taxon>Acanthomorphata</taxon>
        <taxon>Eupercaria</taxon>
        <taxon>Labriformes</taxon>
        <taxon>Labridae</taxon>
        <taxon>Xyrichtys</taxon>
    </lineage>
</organism>
<evidence type="ECO:0000313" key="1">
    <source>
        <dbReference type="EMBL" id="CAJ1048677.1"/>
    </source>
</evidence>
<dbReference type="AlphaFoldDB" id="A0AAV1EJ55"/>
<keyword evidence="2" id="KW-1185">Reference proteome</keyword>
<protein>
    <submittedName>
        <fullName evidence="1">Uncharacterized protein</fullName>
    </submittedName>
</protein>
<evidence type="ECO:0000313" key="2">
    <source>
        <dbReference type="Proteomes" id="UP001178508"/>
    </source>
</evidence>
<proteinExistence type="predicted"/>
<accession>A0AAV1EJ55</accession>
<gene>
    <name evidence="1" type="ORF">XNOV1_A017455</name>
</gene>
<sequence>MANLMVDDSKKTLRVKLWEFELEGYPKDVRPLLELVWEINTSLLKRHIN</sequence>
<dbReference type="Proteomes" id="UP001178508">
    <property type="component" value="Chromosome 1"/>
</dbReference>